<dbReference type="RefSeq" id="WP_156449885.1">
    <property type="nucleotide sequence ID" value="NZ_JBHSLU010000037.1"/>
</dbReference>
<name>A0ABW0P0L8_9HYPH</name>
<gene>
    <name evidence="1" type="ORF">ACFPN9_13225</name>
</gene>
<proteinExistence type="predicted"/>
<organism evidence="1 2">
    <name type="scientific">Bosea massiliensis</name>
    <dbReference type="NCBI Taxonomy" id="151419"/>
    <lineage>
        <taxon>Bacteria</taxon>
        <taxon>Pseudomonadati</taxon>
        <taxon>Pseudomonadota</taxon>
        <taxon>Alphaproteobacteria</taxon>
        <taxon>Hyphomicrobiales</taxon>
        <taxon>Boseaceae</taxon>
        <taxon>Bosea</taxon>
    </lineage>
</organism>
<comment type="caution">
    <text evidence="1">The sequence shown here is derived from an EMBL/GenBank/DDBJ whole genome shotgun (WGS) entry which is preliminary data.</text>
</comment>
<protein>
    <submittedName>
        <fullName evidence="1">Uncharacterized protein</fullName>
    </submittedName>
</protein>
<reference evidence="2" key="1">
    <citation type="journal article" date="2019" name="Int. J. Syst. Evol. Microbiol.">
        <title>The Global Catalogue of Microorganisms (GCM) 10K type strain sequencing project: providing services to taxonomists for standard genome sequencing and annotation.</title>
        <authorList>
            <consortium name="The Broad Institute Genomics Platform"/>
            <consortium name="The Broad Institute Genome Sequencing Center for Infectious Disease"/>
            <person name="Wu L."/>
            <person name="Ma J."/>
        </authorList>
    </citation>
    <scope>NUCLEOTIDE SEQUENCE [LARGE SCALE GENOMIC DNA]</scope>
    <source>
        <strain evidence="2">CCUG 43117</strain>
    </source>
</reference>
<evidence type="ECO:0000313" key="2">
    <source>
        <dbReference type="Proteomes" id="UP001596060"/>
    </source>
</evidence>
<sequence>MITVAYKQALEGTPQIPATKNQIHDDLVSVSATISRHETLGRLLTIAWAQQCDLGDILTAERTRISRIYPQLQAQ</sequence>
<accession>A0ABW0P0L8</accession>
<evidence type="ECO:0000313" key="1">
    <source>
        <dbReference type="EMBL" id="MFC5506219.1"/>
    </source>
</evidence>
<keyword evidence="2" id="KW-1185">Reference proteome</keyword>
<dbReference type="EMBL" id="JBHSLU010000037">
    <property type="protein sequence ID" value="MFC5506219.1"/>
    <property type="molecule type" value="Genomic_DNA"/>
</dbReference>
<dbReference type="Proteomes" id="UP001596060">
    <property type="component" value="Unassembled WGS sequence"/>
</dbReference>